<proteinExistence type="predicted"/>
<accession>A0A6J5DWS2</accession>
<dbReference type="EMBL" id="CADIKH010000014">
    <property type="protein sequence ID" value="CAB3758659.1"/>
    <property type="molecule type" value="Genomic_DNA"/>
</dbReference>
<organism evidence="1 2">
    <name type="scientific">Paraburkholderia humisilvae</name>
    <dbReference type="NCBI Taxonomy" id="627669"/>
    <lineage>
        <taxon>Bacteria</taxon>
        <taxon>Pseudomonadati</taxon>
        <taxon>Pseudomonadota</taxon>
        <taxon>Betaproteobacteria</taxon>
        <taxon>Burkholderiales</taxon>
        <taxon>Burkholderiaceae</taxon>
        <taxon>Paraburkholderia</taxon>
    </lineage>
</organism>
<evidence type="ECO:0000313" key="1">
    <source>
        <dbReference type="EMBL" id="CAB3758659.1"/>
    </source>
</evidence>
<name>A0A6J5DWS2_9BURK</name>
<evidence type="ECO:0000313" key="2">
    <source>
        <dbReference type="Proteomes" id="UP000494363"/>
    </source>
</evidence>
<dbReference type="Proteomes" id="UP000494363">
    <property type="component" value="Unassembled WGS sequence"/>
</dbReference>
<protein>
    <submittedName>
        <fullName evidence="1">Uncharacterized protein</fullName>
    </submittedName>
</protein>
<reference evidence="1 2" key="1">
    <citation type="submission" date="2020-04" db="EMBL/GenBank/DDBJ databases">
        <authorList>
            <person name="De Canck E."/>
        </authorList>
    </citation>
    <scope>NUCLEOTIDE SEQUENCE [LARGE SCALE GENOMIC DNA]</scope>
    <source>
        <strain evidence="1 2">LMG 29542</strain>
    </source>
</reference>
<gene>
    <name evidence="1" type="ORF">LMG29542_03398</name>
</gene>
<dbReference type="AlphaFoldDB" id="A0A6J5DWS2"/>
<keyword evidence="2" id="KW-1185">Reference proteome</keyword>
<dbReference type="RefSeq" id="WP_175227620.1">
    <property type="nucleotide sequence ID" value="NZ_CADIKH010000014.1"/>
</dbReference>
<sequence length="57" mass="6625">MTDDLEPRAEVQAWELWNRDGSFYMTVWFESEADAQRLADRLDVMLEPGPVGVVRPE</sequence>